<comment type="caution">
    <text evidence="1">The sequence shown here is derived from an EMBL/GenBank/DDBJ whole genome shotgun (WGS) entry which is preliminary data.</text>
</comment>
<evidence type="ECO:0000313" key="1">
    <source>
        <dbReference type="EMBL" id="GFN47331.1"/>
    </source>
</evidence>
<dbReference type="AlphaFoldDB" id="A0A6L2ZT06"/>
<reference evidence="1 2" key="1">
    <citation type="submission" date="2020-06" db="EMBL/GenBank/DDBJ databases">
        <title>The genome sequence of Candidatus Regiella insecticola strain Tut.</title>
        <authorList>
            <person name="Nikoh N."/>
            <person name="Tsuchida T."/>
            <person name="Koga R."/>
            <person name="Oshima K."/>
            <person name="Hattori M."/>
            <person name="Fukatsu T."/>
        </authorList>
    </citation>
    <scope>NUCLEOTIDE SEQUENCE [LARGE SCALE GENOMIC DNA]</scope>
    <source>
        <strain evidence="1 2">Tut</strain>
    </source>
</reference>
<evidence type="ECO:0000313" key="2">
    <source>
        <dbReference type="Proteomes" id="UP000504714"/>
    </source>
</evidence>
<dbReference type="Proteomes" id="UP000504714">
    <property type="component" value="Unassembled WGS sequence"/>
</dbReference>
<proteinExistence type="predicted"/>
<organism evidence="1 2">
    <name type="scientific">Candidatus Regiella insecticola</name>
    <dbReference type="NCBI Taxonomy" id="138073"/>
    <lineage>
        <taxon>Bacteria</taxon>
        <taxon>Pseudomonadati</taxon>
        <taxon>Pseudomonadota</taxon>
        <taxon>Gammaproteobacteria</taxon>
        <taxon>Enterobacterales</taxon>
        <taxon>Enterobacteriaceae</taxon>
        <taxon>aphid secondary symbionts</taxon>
        <taxon>Candidatus Regiella</taxon>
    </lineage>
</organism>
<name>A0A6L2ZT06_9ENTR</name>
<sequence length="37" mass="4173">MIYFISVYDVLTVEKGQDWLEVKDRMAGLKAVVKVGA</sequence>
<gene>
    <name evidence="1" type="ORF">RINTU1_33560</name>
</gene>
<accession>A0A6L2ZT06</accession>
<protein>
    <submittedName>
        <fullName evidence="1">Uncharacterized protein</fullName>
    </submittedName>
</protein>
<dbReference type="EMBL" id="BLXO01000009">
    <property type="protein sequence ID" value="GFN47331.1"/>
    <property type="molecule type" value="Genomic_DNA"/>
</dbReference>